<accession>A0AAF3ET05</accession>
<dbReference type="Pfam" id="PF08295">
    <property type="entry name" value="Sin3_corepress"/>
    <property type="match status" value="1"/>
</dbReference>
<feature type="compositionally biased region" description="Acidic residues" evidence="5">
    <location>
        <begin position="372"/>
        <end position="381"/>
    </location>
</feature>
<evidence type="ECO:0000256" key="3">
    <source>
        <dbReference type="ARBA" id="ARBA00023242"/>
    </source>
</evidence>
<feature type="compositionally biased region" description="Basic and acidic residues" evidence="5">
    <location>
        <begin position="382"/>
        <end position="399"/>
    </location>
</feature>
<dbReference type="GO" id="GO:0070822">
    <property type="term" value="C:Sin3-type complex"/>
    <property type="evidence" value="ECO:0007669"/>
    <property type="project" value="TreeGrafter"/>
</dbReference>
<feature type="region of interest" description="Disordered" evidence="5">
    <location>
        <begin position="1097"/>
        <end position="1128"/>
    </location>
</feature>
<feature type="region of interest" description="Disordered" evidence="5">
    <location>
        <begin position="806"/>
        <end position="837"/>
    </location>
</feature>
<feature type="region of interest" description="Disordered" evidence="5">
    <location>
        <begin position="200"/>
        <end position="219"/>
    </location>
</feature>
<dbReference type="InterPro" id="IPR036600">
    <property type="entry name" value="PAH_sf"/>
</dbReference>
<evidence type="ECO:0000256" key="4">
    <source>
        <dbReference type="PROSITE-ProRule" id="PRU00810"/>
    </source>
</evidence>
<dbReference type="PROSITE" id="PS51477">
    <property type="entry name" value="PAH"/>
    <property type="match status" value="2"/>
</dbReference>
<dbReference type="FunFam" id="1.20.1160.11:FF:000001">
    <property type="entry name" value="Paired amphipathic helix protein Sin3"/>
    <property type="match status" value="1"/>
</dbReference>
<evidence type="ECO:0000313" key="8">
    <source>
        <dbReference type="WBParaSite" id="MBELARI_LOCUS17269"/>
    </source>
</evidence>
<dbReference type="Pfam" id="PF16879">
    <property type="entry name" value="Sin3a_C"/>
    <property type="match status" value="1"/>
</dbReference>
<keyword evidence="3 4" id="KW-0539">Nucleus</keyword>
<dbReference type="InterPro" id="IPR003822">
    <property type="entry name" value="PAH"/>
</dbReference>
<dbReference type="InterPro" id="IPR031693">
    <property type="entry name" value="Sin3_C"/>
</dbReference>
<organism evidence="7 8">
    <name type="scientific">Mesorhabditis belari</name>
    <dbReference type="NCBI Taxonomy" id="2138241"/>
    <lineage>
        <taxon>Eukaryota</taxon>
        <taxon>Metazoa</taxon>
        <taxon>Ecdysozoa</taxon>
        <taxon>Nematoda</taxon>
        <taxon>Chromadorea</taxon>
        <taxon>Rhabditida</taxon>
        <taxon>Rhabditina</taxon>
        <taxon>Rhabditomorpha</taxon>
        <taxon>Rhabditoidea</taxon>
        <taxon>Rhabditidae</taxon>
        <taxon>Mesorhabditinae</taxon>
        <taxon>Mesorhabditis</taxon>
    </lineage>
</organism>
<dbReference type="Gene3D" id="1.20.1160.11">
    <property type="entry name" value="Paired amphipathic helix"/>
    <property type="match status" value="3"/>
</dbReference>
<proteinExistence type="predicted"/>
<dbReference type="InterPro" id="IPR039774">
    <property type="entry name" value="Sin3-like"/>
</dbReference>
<dbReference type="Proteomes" id="UP000887575">
    <property type="component" value="Unassembled WGS sequence"/>
</dbReference>
<evidence type="ECO:0000256" key="5">
    <source>
        <dbReference type="SAM" id="MobiDB-lite"/>
    </source>
</evidence>
<keyword evidence="2" id="KW-0678">Repressor</keyword>
<dbReference type="GO" id="GO:0000122">
    <property type="term" value="P:negative regulation of transcription by RNA polymerase II"/>
    <property type="evidence" value="ECO:0007669"/>
    <property type="project" value="TreeGrafter"/>
</dbReference>
<dbReference type="GO" id="GO:0003714">
    <property type="term" value="F:transcription corepressor activity"/>
    <property type="evidence" value="ECO:0007669"/>
    <property type="project" value="InterPro"/>
</dbReference>
<feature type="region of interest" description="Disordered" evidence="5">
    <location>
        <begin position="345"/>
        <end position="424"/>
    </location>
</feature>
<dbReference type="WBParaSite" id="MBELARI_LOCUS17269">
    <property type="protein sequence ID" value="MBELARI_LOCUS17269"/>
    <property type="gene ID" value="MBELARI_LOCUS17269"/>
</dbReference>
<evidence type="ECO:0000313" key="7">
    <source>
        <dbReference type="Proteomes" id="UP000887575"/>
    </source>
</evidence>
<keyword evidence="7" id="KW-1185">Reference proteome</keyword>
<feature type="compositionally biased region" description="Basic and acidic residues" evidence="5">
    <location>
        <begin position="820"/>
        <end position="837"/>
    </location>
</feature>
<evidence type="ECO:0000256" key="2">
    <source>
        <dbReference type="ARBA" id="ARBA00022491"/>
    </source>
</evidence>
<evidence type="ECO:0000256" key="1">
    <source>
        <dbReference type="ARBA" id="ARBA00004123"/>
    </source>
</evidence>
<sequence length="1248" mass="144869">MSTGLPPGGLLGFDDPQQNANQSKVKVEDALSYLDQVKNQFTHESSVYTQFLDIMKDFKNQTIDTPGVIQRVSQLFSGKPALIMGFNAFLPSGFQVLMNEGNNKILIREPNGNVTEVCDYLSGNPHLNTPRTVSQMPIIPPTQGPIEMKPSILPDSFVHQEPTVHQFITNPALYRNAAANRIQPAEITVRQQITMQMAASNAQQQQQQQQMTQVSISHPQPLTVAERKAPPQPQQIIQPVQTVTPIQQSTRGEKKEKTEELGNPGFSQALGYVNKIKSRFHSKPSVYKQFLDILTKYQDQMKIATNSAAAERYILDAIGKLFEDEPDLLDEFRYFLPEATLMAKGRIEEPSSEDELEDEIEEPETIDQPSSSEEESEDEREDDIKAESEERNTPEDRSQSLRGKRQLSVSHYGPGKKPRLSRKQLWTREVPMDEVDDLLTNEDIEVFEKIRRVLPTKRYKNFLRGLNLYTSKLVNEEEVLQFIKAIIGDLLPEVVNYFHVKLGVSIERIEDEARRPGISPRIHSDLAHEIDYNSCKQLGASYRALPDTYRRPVCSGRNQLCREVLNDTWVSFPSWLSEDSTNVSQKKSVYEEYLHKTEDDRFELDIIIEVNKYAITAMETIMRKIKQKKDVFVDDCLGSTSSSIMQRAIKRIYGEASFKIIEAMKKNPTVAVPRVIERLKQKQSEWIDAQRKMNGIWRDHMEKYFQRAMDHQSNLAKTVDAKWMRGKALIYQIEKLFDERQRRSVLGEVADEGPHLVITYPVDMTIIHDVNDLLLHHVKRFFQKEEKEKMKEVIRRWIPEWFGVEREPDSDDEETPSNSKQEEEGRRRTRQMERTKSPVPVDIDKIKEKTMDLWNRPKLTTTYRMVYGANPLFVFFRFHGMVCERLGKLKKKCDEMVDEFMIEEEIQKKREEVYKKYGKDVLGHEINASDPFNGLSAFKAPRVNPEKHYALALLEVKNLMDGATEQTAFEDNVRTLFPSELHQVVMMDKFIIQMCKQLHQLVTEEESFRSLDAYDKYRMNKAPKMYEFDENRTRIETAYSDFAERQLIRENCFKIYTIHDVDEPRVTIELVDTEKDLEEFDAEREKRNAEVRRRFEVRRRGRGSTGETNGDNEHGSPGRSKQCPDAGPAFLKRNVSKVSSGPESPTKFYHDVWDTVRLSPYSPSVCPNFRAQMQRSRRSSKEKIEVLREMVSKRHRKAGKMLEQNATENDEEPTREWLNQGVKRIAVYNPDYEFLTFNRYLSKLPPNS</sequence>
<dbReference type="PANTHER" id="PTHR12346">
    <property type="entry name" value="SIN3B-RELATED"/>
    <property type="match status" value="1"/>
</dbReference>
<dbReference type="Pfam" id="PF02671">
    <property type="entry name" value="PAH"/>
    <property type="match status" value="2"/>
</dbReference>
<dbReference type="AlphaFoldDB" id="A0AAF3ET05"/>
<feature type="compositionally biased region" description="Basic and acidic residues" evidence="5">
    <location>
        <begin position="251"/>
        <end position="260"/>
    </location>
</feature>
<name>A0AAF3ET05_9BILA</name>
<protein>
    <submittedName>
        <fullName evidence="8">Histone deacetylase interacting domain-containing protein</fullName>
    </submittedName>
</protein>
<feature type="domain" description="Histone deacetylase interacting" evidence="6">
    <location>
        <begin position="534"/>
        <end position="635"/>
    </location>
</feature>
<reference evidence="8" key="1">
    <citation type="submission" date="2024-02" db="UniProtKB">
        <authorList>
            <consortium name="WormBaseParasite"/>
        </authorList>
    </citation>
    <scope>IDENTIFICATION</scope>
</reference>
<dbReference type="PANTHER" id="PTHR12346:SF0">
    <property type="entry name" value="SIN3A, ISOFORM G"/>
    <property type="match status" value="1"/>
</dbReference>
<dbReference type="InterPro" id="IPR013194">
    <property type="entry name" value="HDAC_interact_dom"/>
</dbReference>
<feature type="compositionally biased region" description="Low complexity" evidence="5">
    <location>
        <begin position="200"/>
        <end position="213"/>
    </location>
</feature>
<dbReference type="SUPFAM" id="SSF47762">
    <property type="entry name" value="PAH2 domain"/>
    <property type="match status" value="2"/>
</dbReference>
<feature type="compositionally biased region" description="Acidic residues" evidence="5">
    <location>
        <begin position="350"/>
        <end position="365"/>
    </location>
</feature>
<comment type="subcellular location">
    <subcellularLocation>
        <location evidence="1 4">Nucleus</location>
    </subcellularLocation>
</comment>
<evidence type="ECO:0000259" key="6">
    <source>
        <dbReference type="SMART" id="SM00761"/>
    </source>
</evidence>
<dbReference type="SMART" id="SM00761">
    <property type="entry name" value="HDAC_interact"/>
    <property type="match status" value="1"/>
</dbReference>
<feature type="region of interest" description="Disordered" evidence="5">
    <location>
        <begin position="243"/>
        <end position="264"/>
    </location>
</feature>